<dbReference type="PANTHER" id="PTHR23517:SF2">
    <property type="entry name" value="MULTIDRUG RESISTANCE PROTEIN MDTH"/>
    <property type="match status" value="1"/>
</dbReference>
<proteinExistence type="predicted"/>
<feature type="transmembrane region" description="Helical" evidence="7">
    <location>
        <begin position="204"/>
        <end position="229"/>
    </location>
</feature>
<dbReference type="SUPFAM" id="SSF103473">
    <property type="entry name" value="MFS general substrate transporter"/>
    <property type="match status" value="1"/>
</dbReference>
<comment type="caution">
    <text evidence="9">The sequence shown here is derived from an EMBL/GenBank/DDBJ whole genome shotgun (WGS) entry which is preliminary data.</text>
</comment>
<dbReference type="InterPro" id="IPR050171">
    <property type="entry name" value="MFS_Transporters"/>
</dbReference>
<feature type="transmembrane region" description="Helical" evidence="7">
    <location>
        <begin position="297"/>
        <end position="316"/>
    </location>
</feature>
<keyword evidence="2" id="KW-0813">Transport</keyword>
<evidence type="ECO:0000259" key="8">
    <source>
        <dbReference type="PROSITE" id="PS50850"/>
    </source>
</evidence>
<gene>
    <name evidence="9" type="ORF">ACFSXZ_03905</name>
</gene>
<dbReference type="Pfam" id="PF07690">
    <property type="entry name" value="MFS_1"/>
    <property type="match status" value="1"/>
</dbReference>
<evidence type="ECO:0000256" key="1">
    <source>
        <dbReference type="ARBA" id="ARBA00004651"/>
    </source>
</evidence>
<keyword evidence="6 7" id="KW-0472">Membrane</keyword>
<name>A0ABW5FMD2_9PSEU</name>
<organism evidence="9 10">
    <name type="scientific">Amycolatopsis pigmentata</name>
    <dbReference type="NCBI Taxonomy" id="450801"/>
    <lineage>
        <taxon>Bacteria</taxon>
        <taxon>Bacillati</taxon>
        <taxon>Actinomycetota</taxon>
        <taxon>Actinomycetes</taxon>
        <taxon>Pseudonocardiales</taxon>
        <taxon>Pseudonocardiaceae</taxon>
        <taxon>Amycolatopsis</taxon>
    </lineage>
</organism>
<comment type="subcellular location">
    <subcellularLocation>
        <location evidence="1">Cell membrane</location>
        <topology evidence="1">Multi-pass membrane protein</topology>
    </subcellularLocation>
</comment>
<feature type="transmembrane region" description="Helical" evidence="7">
    <location>
        <begin position="42"/>
        <end position="59"/>
    </location>
</feature>
<feature type="transmembrane region" description="Helical" evidence="7">
    <location>
        <begin position="235"/>
        <end position="259"/>
    </location>
</feature>
<evidence type="ECO:0000256" key="3">
    <source>
        <dbReference type="ARBA" id="ARBA00022475"/>
    </source>
</evidence>
<dbReference type="RefSeq" id="WP_378261283.1">
    <property type="nucleotide sequence ID" value="NZ_JBHUKR010000004.1"/>
</dbReference>
<feature type="transmembrane region" description="Helical" evidence="7">
    <location>
        <begin position="6"/>
        <end position="30"/>
    </location>
</feature>
<feature type="transmembrane region" description="Helical" evidence="7">
    <location>
        <begin position="79"/>
        <end position="103"/>
    </location>
</feature>
<feature type="transmembrane region" description="Helical" evidence="7">
    <location>
        <begin position="365"/>
        <end position="386"/>
    </location>
</feature>
<feature type="transmembrane region" description="Helical" evidence="7">
    <location>
        <begin position="271"/>
        <end position="291"/>
    </location>
</feature>
<keyword evidence="4 7" id="KW-0812">Transmembrane</keyword>
<dbReference type="InterPro" id="IPR011701">
    <property type="entry name" value="MFS"/>
</dbReference>
<evidence type="ECO:0000256" key="7">
    <source>
        <dbReference type="SAM" id="Phobius"/>
    </source>
</evidence>
<dbReference type="PANTHER" id="PTHR23517">
    <property type="entry name" value="RESISTANCE PROTEIN MDTM, PUTATIVE-RELATED-RELATED"/>
    <property type="match status" value="1"/>
</dbReference>
<dbReference type="PROSITE" id="PS50850">
    <property type="entry name" value="MFS"/>
    <property type="match status" value="1"/>
</dbReference>
<dbReference type="InterPro" id="IPR020846">
    <property type="entry name" value="MFS_dom"/>
</dbReference>
<evidence type="ECO:0000313" key="10">
    <source>
        <dbReference type="Proteomes" id="UP001597417"/>
    </source>
</evidence>
<keyword evidence="10" id="KW-1185">Reference proteome</keyword>
<evidence type="ECO:0000256" key="4">
    <source>
        <dbReference type="ARBA" id="ARBA00022692"/>
    </source>
</evidence>
<dbReference type="InterPro" id="IPR036259">
    <property type="entry name" value="MFS_trans_sf"/>
</dbReference>
<dbReference type="Gene3D" id="1.20.1250.20">
    <property type="entry name" value="MFS general substrate transporter like domains"/>
    <property type="match status" value="1"/>
</dbReference>
<evidence type="ECO:0000256" key="5">
    <source>
        <dbReference type="ARBA" id="ARBA00022989"/>
    </source>
</evidence>
<accession>A0ABW5FMD2</accession>
<keyword evidence="5 7" id="KW-1133">Transmembrane helix</keyword>
<evidence type="ECO:0000256" key="2">
    <source>
        <dbReference type="ARBA" id="ARBA00022448"/>
    </source>
</evidence>
<sequence length="391" mass="40302">MPGIRPLTIAVLVNTTGTGQLTGGLALFLVRSAHLNSGHTSLALSVAGFAGLFGALPIGQLADRVGARPMATLMLLCRALATVLFVTTSAFPALMVITALVMITDRGANVAIGALIAQVGGAERTRVRAYLRSVANLGVTFGAACAAAAIAVDTRLSYTVMMCAVAAFVAAGGVLVRRLPVAVRAATGPPRRAWSPTALRDGRYLAVTALHGLLSLHFDVLAVLLPLWVLRLPGVPAWLASALIVVNTMVVILFQVAASRQADSARAAARIGLRAGATFLMSCLIFGLTAFLSGPSVVLVVLLFVGVVVQSAGELWQTASSFTLSFDLADERSQGQYQAVFGLGRGLVKAIAPVLLGALCLDLGFTGWALLGLGLLGCGLLLVRLVPALSD</sequence>
<feature type="transmembrane region" description="Helical" evidence="7">
    <location>
        <begin position="158"/>
        <end position="176"/>
    </location>
</feature>
<evidence type="ECO:0000313" key="9">
    <source>
        <dbReference type="EMBL" id="MFD2415467.1"/>
    </source>
</evidence>
<dbReference type="Proteomes" id="UP001597417">
    <property type="component" value="Unassembled WGS sequence"/>
</dbReference>
<feature type="transmembrane region" description="Helical" evidence="7">
    <location>
        <begin position="337"/>
        <end position="359"/>
    </location>
</feature>
<keyword evidence="3" id="KW-1003">Cell membrane</keyword>
<feature type="domain" description="Major facilitator superfamily (MFS) profile" evidence="8">
    <location>
        <begin position="205"/>
        <end position="391"/>
    </location>
</feature>
<reference evidence="10" key="1">
    <citation type="journal article" date="2019" name="Int. J. Syst. Evol. Microbiol.">
        <title>The Global Catalogue of Microorganisms (GCM) 10K type strain sequencing project: providing services to taxonomists for standard genome sequencing and annotation.</title>
        <authorList>
            <consortium name="The Broad Institute Genomics Platform"/>
            <consortium name="The Broad Institute Genome Sequencing Center for Infectious Disease"/>
            <person name="Wu L."/>
            <person name="Ma J."/>
        </authorList>
    </citation>
    <scope>NUCLEOTIDE SEQUENCE [LARGE SCALE GENOMIC DNA]</scope>
    <source>
        <strain evidence="10">CGMCC 4.7645</strain>
    </source>
</reference>
<evidence type="ECO:0000256" key="6">
    <source>
        <dbReference type="ARBA" id="ARBA00023136"/>
    </source>
</evidence>
<dbReference type="EMBL" id="JBHUKR010000004">
    <property type="protein sequence ID" value="MFD2415467.1"/>
    <property type="molecule type" value="Genomic_DNA"/>
</dbReference>
<feature type="transmembrane region" description="Helical" evidence="7">
    <location>
        <begin position="134"/>
        <end position="152"/>
    </location>
</feature>
<protein>
    <submittedName>
        <fullName evidence="9">MFS transporter</fullName>
    </submittedName>
</protein>